<dbReference type="EMBL" id="LJYW01000001">
    <property type="protein sequence ID" value="KPL53296.1"/>
    <property type="molecule type" value="Genomic_DNA"/>
</dbReference>
<keyword evidence="8" id="KW-1185">Reference proteome</keyword>
<dbReference type="InterPro" id="IPR050642">
    <property type="entry name" value="PDH_E1_Alpha_Subunit"/>
</dbReference>
<reference evidence="7 8" key="1">
    <citation type="submission" date="2015-09" db="EMBL/GenBank/DDBJ databases">
        <authorList>
            <person name="Jackson K.R."/>
            <person name="Lunt B.L."/>
            <person name="Fisher J.N.B."/>
            <person name="Gardner A.V."/>
            <person name="Bailey M.E."/>
            <person name="Deus L.M."/>
            <person name="Earl A.S."/>
            <person name="Gibby P.D."/>
            <person name="Hartmann K.A."/>
            <person name="Liu J.E."/>
            <person name="Manci A.M."/>
            <person name="Nielsen D.A."/>
            <person name="Solomon M.B."/>
            <person name="Breakwell D.P."/>
            <person name="Burnett S.H."/>
            <person name="Grose J.H."/>
        </authorList>
    </citation>
    <scope>NUCLEOTIDE SEQUENCE [LARGE SCALE GENOMIC DNA]</scope>
    <source>
        <strain evidence="7 8">16</strain>
    </source>
</reference>
<keyword evidence="2" id="KW-0560">Oxidoreductase</keyword>
<evidence type="ECO:0000256" key="3">
    <source>
        <dbReference type="ARBA" id="ARBA00023052"/>
    </source>
</evidence>
<dbReference type="PANTHER" id="PTHR11516">
    <property type="entry name" value="PYRUVATE DEHYDROGENASE E1 COMPONENT, ALPHA SUBUNIT BACTERIAL AND ORGANELLAR"/>
    <property type="match status" value="1"/>
</dbReference>
<accession>A0A0P6VKV2</accession>
<dbReference type="STRING" id="665126.ABB55_14645"/>
<comment type="caution">
    <text evidence="7">The sequence shown here is derived from an EMBL/GenBank/DDBJ whole genome shotgun (WGS) entry which is preliminary data.</text>
</comment>
<organism evidence="7 8">
    <name type="scientific">Prosthecodimorpha hirschii</name>
    <dbReference type="NCBI Taxonomy" id="665126"/>
    <lineage>
        <taxon>Bacteria</taxon>
        <taxon>Pseudomonadati</taxon>
        <taxon>Pseudomonadota</taxon>
        <taxon>Alphaproteobacteria</taxon>
        <taxon>Hyphomicrobiales</taxon>
        <taxon>Ancalomicrobiaceae</taxon>
        <taxon>Prosthecodimorpha</taxon>
    </lineage>
</organism>
<name>A0A0P6VKV2_9HYPH</name>
<comment type="function">
    <text evidence="4">The pyruvate dehydrogenase complex catalyzes the overall conversion of pyruvate to acetyl-CoA and CO(2). It contains multiple copies of three enzymatic components: pyruvate dehydrogenase (E1), dihydrolipoamide acetyltransferase (E2) and lipoamide dehydrogenase (E3).</text>
</comment>
<evidence type="ECO:0000313" key="8">
    <source>
        <dbReference type="Proteomes" id="UP000048984"/>
    </source>
</evidence>
<dbReference type="GO" id="GO:0006086">
    <property type="term" value="P:pyruvate decarboxylation to acetyl-CoA"/>
    <property type="evidence" value="ECO:0007669"/>
    <property type="project" value="TreeGrafter"/>
</dbReference>
<dbReference type="PANTHER" id="PTHR11516:SF60">
    <property type="entry name" value="PYRUVATE DEHYDROGENASE E1 COMPONENT SUBUNIT ALPHA"/>
    <property type="match status" value="1"/>
</dbReference>
<gene>
    <name evidence="7" type="ORF">ABB55_14645</name>
</gene>
<dbReference type="Pfam" id="PF00676">
    <property type="entry name" value="E1_dh"/>
    <property type="match status" value="1"/>
</dbReference>
<dbReference type="InterPro" id="IPR029061">
    <property type="entry name" value="THDP-binding"/>
</dbReference>
<dbReference type="AlphaFoldDB" id="A0A0P6VKV2"/>
<comment type="cofactor">
    <cofactor evidence="1">
        <name>thiamine diphosphate</name>
        <dbReference type="ChEBI" id="CHEBI:58937"/>
    </cofactor>
</comment>
<evidence type="ECO:0000256" key="1">
    <source>
        <dbReference type="ARBA" id="ARBA00001964"/>
    </source>
</evidence>
<evidence type="ECO:0000256" key="2">
    <source>
        <dbReference type="ARBA" id="ARBA00023002"/>
    </source>
</evidence>
<dbReference type="Gene3D" id="3.40.50.970">
    <property type="match status" value="1"/>
</dbReference>
<feature type="domain" description="Dehydrogenase E1 component" evidence="6">
    <location>
        <begin position="11"/>
        <end position="308"/>
    </location>
</feature>
<dbReference type="Proteomes" id="UP000048984">
    <property type="component" value="Unassembled WGS sequence"/>
</dbReference>
<comment type="catalytic activity">
    <reaction evidence="5">
        <text>N(6)-[(R)-lipoyl]-L-lysyl-[protein] + pyruvate + H(+) = N(6)-[(R)-S(8)-acetyldihydrolipoyl]-L-lysyl-[protein] + CO2</text>
        <dbReference type="Rhea" id="RHEA:19189"/>
        <dbReference type="Rhea" id="RHEA-COMP:10474"/>
        <dbReference type="Rhea" id="RHEA-COMP:10478"/>
        <dbReference type="ChEBI" id="CHEBI:15361"/>
        <dbReference type="ChEBI" id="CHEBI:15378"/>
        <dbReference type="ChEBI" id="CHEBI:16526"/>
        <dbReference type="ChEBI" id="CHEBI:83099"/>
        <dbReference type="ChEBI" id="CHEBI:83111"/>
        <dbReference type="EC" id="1.2.4.1"/>
    </reaction>
</comment>
<dbReference type="SUPFAM" id="SSF52518">
    <property type="entry name" value="Thiamin diphosphate-binding fold (THDP-binding)"/>
    <property type="match status" value="1"/>
</dbReference>
<evidence type="ECO:0000256" key="5">
    <source>
        <dbReference type="ARBA" id="ARBA00051231"/>
    </source>
</evidence>
<evidence type="ECO:0000256" key="4">
    <source>
        <dbReference type="ARBA" id="ARBA00025211"/>
    </source>
</evidence>
<dbReference type="InterPro" id="IPR001017">
    <property type="entry name" value="DH_E1"/>
</dbReference>
<dbReference type="CDD" id="cd02000">
    <property type="entry name" value="TPP_E1_PDC_ADC_BCADC"/>
    <property type="match status" value="1"/>
</dbReference>
<evidence type="ECO:0000259" key="6">
    <source>
        <dbReference type="Pfam" id="PF00676"/>
    </source>
</evidence>
<evidence type="ECO:0000313" key="7">
    <source>
        <dbReference type="EMBL" id="KPL53296.1"/>
    </source>
</evidence>
<proteinExistence type="predicted"/>
<reference evidence="7 8" key="2">
    <citation type="submission" date="2015-10" db="EMBL/GenBank/DDBJ databases">
        <title>Draft Genome Sequence of Prosthecomicrobium hirschii ATCC 27832.</title>
        <authorList>
            <person name="Daniel J."/>
            <person name="Givan S.A."/>
            <person name="Brun Y.V."/>
            <person name="Brown P.J."/>
        </authorList>
    </citation>
    <scope>NUCLEOTIDE SEQUENCE [LARGE SCALE GENOMIC DNA]</scope>
    <source>
        <strain evidence="7 8">16</strain>
    </source>
</reference>
<dbReference type="RefSeq" id="WP_054359461.1">
    <property type="nucleotide sequence ID" value="NZ_LJYW01000001.1"/>
</dbReference>
<sequence>MYDAPLDLYARMMLIRACETQLNDVFARNLFPGYIHSYLGQEACAVGVCSLLGDGDKVVSTHRGRGHYLAKGMALRPMMAEMFGRASGICGGRAGEMHAADPAIGVLGGNGIVGAGLPIGAGAALGMQLDGAGAVAVAFFGEGASNNGAFAETLNVAAAWRLPLLLVCENNLYAEMTPFADTVAQPRVAARAAGYGLPGETVDGNDVFAVRDATARALARARAGDGPTLLELETYRWGGHFEGDPKKYRSRDEEAAWKARCPVARLRAVLLAGSDADAARLDAIDAAAEAGVAEAIRFALDSPLPEPERALDHVYAA</sequence>
<dbReference type="GO" id="GO:0004739">
    <property type="term" value="F:pyruvate dehydrogenase (acetyl-transferring) activity"/>
    <property type="evidence" value="ECO:0007669"/>
    <property type="project" value="UniProtKB-EC"/>
</dbReference>
<protein>
    <recommendedName>
        <fullName evidence="6">Dehydrogenase E1 component domain-containing protein</fullName>
    </recommendedName>
</protein>
<keyword evidence="3" id="KW-0786">Thiamine pyrophosphate</keyword>